<evidence type="ECO:0000256" key="1">
    <source>
        <dbReference type="SAM" id="MobiDB-lite"/>
    </source>
</evidence>
<evidence type="ECO:0000313" key="2">
    <source>
        <dbReference type="EMBL" id="VVC92031.1"/>
    </source>
</evidence>
<keyword evidence="3" id="KW-1185">Reference proteome</keyword>
<organism evidence="2 3">
    <name type="scientific">Leptidea sinapis</name>
    <dbReference type="NCBI Taxonomy" id="189913"/>
    <lineage>
        <taxon>Eukaryota</taxon>
        <taxon>Metazoa</taxon>
        <taxon>Ecdysozoa</taxon>
        <taxon>Arthropoda</taxon>
        <taxon>Hexapoda</taxon>
        <taxon>Insecta</taxon>
        <taxon>Pterygota</taxon>
        <taxon>Neoptera</taxon>
        <taxon>Endopterygota</taxon>
        <taxon>Lepidoptera</taxon>
        <taxon>Glossata</taxon>
        <taxon>Ditrysia</taxon>
        <taxon>Papilionoidea</taxon>
        <taxon>Pieridae</taxon>
        <taxon>Dismorphiinae</taxon>
        <taxon>Leptidea</taxon>
    </lineage>
</organism>
<sequence length="285" mass="32979">MSDMESSHIPYFATYRQSGTVILRLKMDESDTCCGWTKCPVSRPGTGSRRSECEQCLRTRSYSKYSDCDSEKVDRCKPYRSRTPRSRYVNVCAAVCLVLLVGGLSPQSSAAPHKRTMDRQRRSPSQENSLWGNPCDYDSNSKSALKYTSKLAKDVASQARNALESTAKYKDKFASKLHSFPSFEQLLPVWSSFDWLRNFTWFPEEGLPKEKLLFQPISQEYMDSLMELMRSRKLQIMTLPDSELPKMDEVDKMAYALLVYRDTLNYLEYIAQVFQTMYEMDSKKE</sequence>
<dbReference type="EMBL" id="FZQP02001182">
    <property type="protein sequence ID" value="VVC92031.1"/>
    <property type="molecule type" value="Genomic_DNA"/>
</dbReference>
<proteinExistence type="predicted"/>
<reference evidence="2 3" key="1">
    <citation type="submission" date="2017-07" db="EMBL/GenBank/DDBJ databases">
        <authorList>
            <person name="Talla V."/>
            <person name="Backstrom N."/>
        </authorList>
    </citation>
    <scope>NUCLEOTIDE SEQUENCE [LARGE SCALE GENOMIC DNA]</scope>
</reference>
<protein>
    <submittedName>
        <fullName evidence="2">Uncharacterized protein</fullName>
    </submittedName>
</protein>
<feature type="region of interest" description="Disordered" evidence="1">
    <location>
        <begin position="107"/>
        <end position="135"/>
    </location>
</feature>
<dbReference type="Proteomes" id="UP000324832">
    <property type="component" value="Unassembled WGS sequence"/>
</dbReference>
<dbReference type="AlphaFoldDB" id="A0A5E4Q3N7"/>
<evidence type="ECO:0000313" key="3">
    <source>
        <dbReference type="Proteomes" id="UP000324832"/>
    </source>
</evidence>
<name>A0A5E4Q3N7_9NEOP</name>
<accession>A0A5E4Q3N7</accession>
<gene>
    <name evidence="2" type="ORF">LSINAPIS_LOCUS4552</name>
</gene>